<reference evidence="3" key="1">
    <citation type="submission" date="2021-01" db="EMBL/GenBank/DDBJ databases">
        <authorList>
            <person name="Corre E."/>
            <person name="Pelletier E."/>
            <person name="Niang G."/>
            <person name="Scheremetjew M."/>
            <person name="Finn R."/>
            <person name="Kale V."/>
            <person name="Holt S."/>
            <person name="Cochrane G."/>
            <person name="Meng A."/>
            <person name="Brown T."/>
            <person name="Cohen L."/>
        </authorList>
    </citation>
    <scope>NUCLEOTIDE SEQUENCE</scope>
    <source>
        <strain evidence="3">Grunow 1884</strain>
    </source>
</reference>
<evidence type="ECO:0000256" key="1">
    <source>
        <dbReference type="SAM" id="MobiDB-lite"/>
    </source>
</evidence>
<proteinExistence type="predicted"/>
<evidence type="ECO:0000256" key="2">
    <source>
        <dbReference type="SAM" id="Phobius"/>
    </source>
</evidence>
<protein>
    <submittedName>
        <fullName evidence="3">Uncharacterized protein</fullName>
    </submittedName>
</protein>
<feature type="region of interest" description="Disordered" evidence="1">
    <location>
        <begin position="1"/>
        <end position="68"/>
    </location>
</feature>
<gene>
    <name evidence="3" type="ORF">OSIN01602_LOCUS882</name>
</gene>
<organism evidence="3">
    <name type="scientific">Trieres chinensis</name>
    <name type="common">Marine centric diatom</name>
    <name type="synonym">Odontella sinensis</name>
    <dbReference type="NCBI Taxonomy" id="1514140"/>
    <lineage>
        <taxon>Eukaryota</taxon>
        <taxon>Sar</taxon>
        <taxon>Stramenopiles</taxon>
        <taxon>Ochrophyta</taxon>
        <taxon>Bacillariophyta</taxon>
        <taxon>Mediophyceae</taxon>
        <taxon>Biddulphiophycidae</taxon>
        <taxon>Eupodiscales</taxon>
        <taxon>Parodontellaceae</taxon>
        <taxon>Trieres</taxon>
    </lineage>
</organism>
<dbReference type="EMBL" id="HBGO01001559">
    <property type="protein sequence ID" value="CAD9320325.1"/>
    <property type="molecule type" value="Transcribed_RNA"/>
</dbReference>
<keyword evidence="2" id="KW-0812">Transmembrane</keyword>
<name>A0A7S1YVK5_TRICV</name>
<evidence type="ECO:0000313" key="3">
    <source>
        <dbReference type="EMBL" id="CAD9320325.1"/>
    </source>
</evidence>
<sequence length="115" mass="12295">MADEEMTTGQIAAAAPEDVSDKKKKKKKKGKKDADASEADVAGEEEEEKAEGDTKEEDNSTNSLGQEGGTVATALSVTSWLMLEVAGFLFSILKALLIWLIGTLFGTSKKKRGRS</sequence>
<accession>A0A7S1YVK5</accession>
<dbReference type="AlphaFoldDB" id="A0A7S1YVK5"/>
<feature type="compositionally biased region" description="Acidic residues" evidence="1">
    <location>
        <begin position="36"/>
        <end position="56"/>
    </location>
</feature>
<keyword evidence="2" id="KW-0472">Membrane</keyword>
<keyword evidence="2" id="KW-1133">Transmembrane helix</keyword>
<feature type="compositionally biased region" description="Basic residues" evidence="1">
    <location>
        <begin position="22"/>
        <end position="31"/>
    </location>
</feature>
<feature type="transmembrane region" description="Helical" evidence="2">
    <location>
        <begin position="85"/>
        <end position="105"/>
    </location>
</feature>